<dbReference type="Pfam" id="PF02875">
    <property type="entry name" value="Mur_ligase_C"/>
    <property type="match status" value="1"/>
</dbReference>
<name>A0A2Z4Y734_SUMC1</name>
<evidence type="ECO:0000259" key="10">
    <source>
        <dbReference type="Pfam" id="PF02875"/>
    </source>
</evidence>
<dbReference type="PANTHER" id="PTHR11136">
    <property type="entry name" value="FOLYLPOLYGLUTAMATE SYNTHASE-RELATED"/>
    <property type="match status" value="1"/>
</dbReference>
<dbReference type="Proteomes" id="UP000262583">
    <property type="component" value="Chromosome"/>
</dbReference>
<dbReference type="NCBIfam" id="TIGR01499">
    <property type="entry name" value="folC"/>
    <property type="match status" value="1"/>
</dbReference>
<dbReference type="InterPro" id="IPR004101">
    <property type="entry name" value="Mur_ligase_C"/>
</dbReference>
<gene>
    <name evidence="11" type="ORF">BRCON_1516</name>
</gene>
<keyword evidence="4" id="KW-0479">Metal-binding</keyword>
<dbReference type="InterPro" id="IPR036615">
    <property type="entry name" value="Mur_ligase_C_dom_sf"/>
</dbReference>
<dbReference type="GO" id="GO:0005524">
    <property type="term" value="F:ATP binding"/>
    <property type="evidence" value="ECO:0007669"/>
    <property type="project" value="UniProtKB-KW"/>
</dbReference>
<dbReference type="InterPro" id="IPR036565">
    <property type="entry name" value="Mur-like_cat_sf"/>
</dbReference>
<comment type="catalytic activity">
    <reaction evidence="9">
        <text>(6S)-5,6,7,8-tetrahydrofolyl-(gamma-L-Glu)(n) + L-glutamate + ATP = (6S)-5,6,7,8-tetrahydrofolyl-(gamma-L-Glu)(n+1) + ADP + phosphate + H(+)</text>
        <dbReference type="Rhea" id="RHEA:10580"/>
        <dbReference type="Rhea" id="RHEA-COMP:14738"/>
        <dbReference type="Rhea" id="RHEA-COMP:14740"/>
        <dbReference type="ChEBI" id="CHEBI:15378"/>
        <dbReference type="ChEBI" id="CHEBI:29985"/>
        <dbReference type="ChEBI" id="CHEBI:30616"/>
        <dbReference type="ChEBI" id="CHEBI:43474"/>
        <dbReference type="ChEBI" id="CHEBI:141005"/>
        <dbReference type="ChEBI" id="CHEBI:456216"/>
        <dbReference type="EC" id="6.3.2.17"/>
    </reaction>
</comment>
<proteinExistence type="inferred from homology"/>
<sequence length="530" mass="58082">MSPIRTYSEAEAFLREFINYEQLAGGSGGFRYDTKAFDLERFRALLAKLGSPQFCAPVFHVAGTKGKGSTCAILAEILRASGYRVGLFTSPHIESFRERIQVNGIPISETDFCDVLDYVARVRLKDRSGTEGGFRTVFELLTASAFLYFSRTQCDVMVVETGLGGRLDATNVFSNPLADKRRYFALTNIITSIGLDHTEILGPTIEKIAWEKAGIIHENSMVIVSPQSCQYGSAEAAHSVSSEDRSKDSSAESFEHWASTIREVITQRAGQVGAVGPYFTEDFLQWSDLEIGEYTYQGSPPARRCQIKLRPGVEDVIPQSGLLDAVRTGLDIRPTLLGGHQELNLAGAIAALLFAAGRGGIQVTPEAVLRGAEHVQWPGRFEVLCSSPPVIVDGAHCELSTHALVQTYCDLWKGRPARIILGVMRDKNLMTIAAALRRKDFAIAKIYTCTPSSPRARSASETAEICAQVLRRPVAAYPTIGDALRAAWSEREKKEAILCFGSLYLVGPARRALRNLLAEDSEQHASSPER</sequence>
<feature type="domain" description="Mur ligase C-terminal" evidence="10">
    <location>
        <begin position="379"/>
        <end position="502"/>
    </location>
</feature>
<dbReference type="AlphaFoldDB" id="A0A2Z4Y734"/>
<dbReference type="GO" id="GO:0004326">
    <property type="term" value="F:tetrahydrofolylpolyglutamate synthase activity"/>
    <property type="evidence" value="ECO:0007669"/>
    <property type="project" value="UniProtKB-EC"/>
</dbReference>
<evidence type="ECO:0000256" key="7">
    <source>
        <dbReference type="ARBA" id="ARBA00022842"/>
    </source>
</evidence>
<evidence type="ECO:0000256" key="6">
    <source>
        <dbReference type="ARBA" id="ARBA00022840"/>
    </source>
</evidence>
<reference evidence="11 12" key="1">
    <citation type="submission" date="2018-05" db="EMBL/GenBank/DDBJ databases">
        <title>A metagenomic window into the 2 km-deep terrestrial subsurface aquifer revealed taxonomically and functionally diverse microbial community comprising novel uncultured bacterial lineages.</title>
        <authorList>
            <person name="Kadnikov V.V."/>
            <person name="Mardanov A.V."/>
            <person name="Beletsky A.V."/>
            <person name="Banks D."/>
            <person name="Pimenov N.V."/>
            <person name="Frank Y.A."/>
            <person name="Karnachuk O.V."/>
            <person name="Ravin N.V."/>
        </authorList>
    </citation>
    <scope>NUCLEOTIDE SEQUENCE [LARGE SCALE GENOMIC DNA]</scope>
    <source>
        <strain evidence="11">BY</strain>
    </source>
</reference>
<evidence type="ECO:0000256" key="5">
    <source>
        <dbReference type="ARBA" id="ARBA00022741"/>
    </source>
</evidence>
<dbReference type="EC" id="6.3.2.17" evidence="2"/>
<organism evidence="11 12">
    <name type="scientific">Sumerlaea chitinivorans</name>
    <dbReference type="NCBI Taxonomy" id="2250252"/>
    <lineage>
        <taxon>Bacteria</taxon>
        <taxon>Candidatus Sumerlaeota</taxon>
        <taxon>Candidatus Sumerlaeia</taxon>
        <taxon>Candidatus Sumerlaeales</taxon>
        <taxon>Candidatus Sumerlaeaceae</taxon>
        <taxon>Candidatus Sumerlaea</taxon>
    </lineage>
</organism>
<accession>A0A2Z4Y734</accession>
<evidence type="ECO:0000256" key="4">
    <source>
        <dbReference type="ARBA" id="ARBA00022723"/>
    </source>
</evidence>
<evidence type="ECO:0000313" key="11">
    <source>
        <dbReference type="EMBL" id="AXA36293.1"/>
    </source>
</evidence>
<dbReference type="KEGG" id="schv:BRCON_1516"/>
<keyword evidence="3" id="KW-0436">Ligase</keyword>
<dbReference type="SUPFAM" id="SSF53623">
    <property type="entry name" value="MurD-like peptide ligases, catalytic domain"/>
    <property type="match status" value="1"/>
</dbReference>
<dbReference type="PANTHER" id="PTHR11136:SF0">
    <property type="entry name" value="DIHYDROFOLATE SYNTHETASE-RELATED"/>
    <property type="match status" value="1"/>
</dbReference>
<comment type="similarity">
    <text evidence="1">Belongs to the folylpolyglutamate synthase family.</text>
</comment>
<dbReference type="GO" id="GO:0008841">
    <property type="term" value="F:dihydrofolate synthase activity"/>
    <property type="evidence" value="ECO:0007669"/>
    <property type="project" value="TreeGrafter"/>
</dbReference>
<keyword evidence="5" id="KW-0547">Nucleotide-binding</keyword>
<evidence type="ECO:0000256" key="3">
    <source>
        <dbReference type="ARBA" id="ARBA00022598"/>
    </source>
</evidence>
<evidence type="ECO:0000313" key="12">
    <source>
        <dbReference type="Proteomes" id="UP000262583"/>
    </source>
</evidence>
<keyword evidence="6" id="KW-0067">ATP-binding</keyword>
<evidence type="ECO:0000256" key="2">
    <source>
        <dbReference type="ARBA" id="ARBA00013025"/>
    </source>
</evidence>
<dbReference type="InterPro" id="IPR001645">
    <property type="entry name" value="Folylpolyglutamate_synth"/>
</dbReference>
<dbReference type="SUPFAM" id="SSF53244">
    <property type="entry name" value="MurD-like peptide ligases, peptide-binding domain"/>
    <property type="match status" value="1"/>
</dbReference>
<keyword evidence="7" id="KW-0460">Magnesium</keyword>
<dbReference type="GO" id="GO:0046872">
    <property type="term" value="F:metal ion binding"/>
    <property type="evidence" value="ECO:0007669"/>
    <property type="project" value="UniProtKB-KW"/>
</dbReference>
<dbReference type="EMBL" id="CP030759">
    <property type="protein sequence ID" value="AXA36293.1"/>
    <property type="molecule type" value="Genomic_DNA"/>
</dbReference>
<dbReference type="Gene3D" id="3.90.190.20">
    <property type="entry name" value="Mur ligase, C-terminal domain"/>
    <property type="match status" value="1"/>
</dbReference>
<evidence type="ECO:0000256" key="1">
    <source>
        <dbReference type="ARBA" id="ARBA00008276"/>
    </source>
</evidence>
<evidence type="ECO:0000256" key="9">
    <source>
        <dbReference type="ARBA" id="ARBA00047493"/>
    </source>
</evidence>
<evidence type="ECO:0000256" key="8">
    <source>
        <dbReference type="ARBA" id="ARBA00030592"/>
    </source>
</evidence>
<dbReference type="GO" id="GO:0005737">
    <property type="term" value="C:cytoplasm"/>
    <property type="evidence" value="ECO:0007669"/>
    <property type="project" value="TreeGrafter"/>
</dbReference>
<dbReference type="Gene3D" id="3.40.1190.10">
    <property type="entry name" value="Mur-like, catalytic domain"/>
    <property type="match status" value="1"/>
</dbReference>
<protein>
    <recommendedName>
        <fullName evidence="2">tetrahydrofolate synthase</fullName>
        <ecNumber evidence="2">6.3.2.17</ecNumber>
    </recommendedName>
    <alternativeName>
        <fullName evidence="8">Tetrahydrofolylpolyglutamate synthase</fullName>
    </alternativeName>
</protein>